<gene>
    <name evidence="2" type="ORF">HYFRA_00011674</name>
</gene>
<dbReference type="OrthoDB" id="10282576at2759"/>
<evidence type="ECO:0008006" key="4">
    <source>
        <dbReference type="Google" id="ProtNLM"/>
    </source>
</evidence>
<evidence type="ECO:0000313" key="3">
    <source>
        <dbReference type="Proteomes" id="UP000696280"/>
    </source>
</evidence>
<dbReference type="Proteomes" id="UP000696280">
    <property type="component" value="Unassembled WGS sequence"/>
</dbReference>
<feature type="signal peptide" evidence="1">
    <location>
        <begin position="1"/>
        <end position="23"/>
    </location>
</feature>
<keyword evidence="1" id="KW-0732">Signal</keyword>
<feature type="chain" id="PRO_5040235175" description="Cyanovirin-N domain-containing protein" evidence="1">
    <location>
        <begin position="24"/>
        <end position="110"/>
    </location>
</feature>
<dbReference type="EMBL" id="CAJVRL010000066">
    <property type="protein sequence ID" value="CAG8955805.1"/>
    <property type="molecule type" value="Genomic_DNA"/>
</dbReference>
<keyword evidence="3" id="KW-1185">Reference proteome</keyword>
<sequence>MQFPSAYTILLTLVSSHVASVSAQTNVNDYTIMCEDHGSHIPALNNGVKVSEQSCPGSKHVFTCMSAPFQGNAQYNIGRQGCEIIRDDEGNQIAPVPLEGDFPGKIHCCN</sequence>
<accession>A0A9N9PU28</accession>
<proteinExistence type="predicted"/>
<comment type="caution">
    <text evidence="2">The sequence shown here is derived from an EMBL/GenBank/DDBJ whole genome shotgun (WGS) entry which is preliminary data.</text>
</comment>
<protein>
    <recommendedName>
        <fullName evidence="4">Cyanovirin-N domain-containing protein</fullName>
    </recommendedName>
</protein>
<evidence type="ECO:0000256" key="1">
    <source>
        <dbReference type="SAM" id="SignalP"/>
    </source>
</evidence>
<evidence type="ECO:0000313" key="2">
    <source>
        <dbReference type="EMBL" id="CAG8955805.1"/>
    </source>
</evidence>
<organism evidence="2 3">
    <name type="scientific">Hymenoscyphus fraxineus</name>
    <dbReference type="NCBI Taxonomy" id="746836"/>
    <lineage>
        <taxon>Eukaryota</taxon>
        <taxon>Fungi</taxon>
        <taxon>Dikarya</taxon>
        <taxon>Ascomycota</taxon>
        <taxon>Pezizomycotina</taxon>
        <taxon>Leotiomycetes</taxon>
        <taxon>Helotiales</taxon>
        <taxon>Helotiaceae</taxon>
        <taxon>Hymenoscyphus</taxon>
    </lineage>
</organism>
<reference evidence="2" key="1">
    <citation type="submission" date="2021-07" db="EMBL/GenBank/DDBJ databases">
        <authorList>
            <person name="Durling M."/>
        </authorList>
    </citation>
    <scope>NUCLEOTIDE SEQUENCE</scope>
</reference>
<dbReference type="AlphaFoldDB" id="A0A9N9PU28"/>
<name>A0A9N9PU28_9HELO</name>